<sequence>MLKKSNFNLIKRLPIENFYSKSSELNVYNINRLIKNFNTKRFFIVRTYGPTQKGKHAHFKSKQLLFSIS</sequence>
<feature type="non-terminal residue" evidence="1">
    <location>
        <position position="69"/>
    </location>
</feature>
<dbReference type="InterPro" id="IPR014710">
    <property type="entry name" value="RmlC-like_jellyroll"/>
</dbReference>
<dbReference type="AlphaFoldDB" id="A0A382SCH6"/>
<organism evidence="1">
    <name type="scientific">marine metagenome</name>
    <dbReference type="NCBI Taxonomy" id="408172"/>
    <lineage>
        <taxon>unclassified sequences</taxon>
        <taxon>metagenomes</taxon>
        <taxon>ecological metagenomes</taxon>
    </lineage>
</organism>
<evidence type="ECO:0000313" key="1">
    <source>
        <dbReference type="EMBL" id="SVD06927.1"/>
    </source>
</evidence>
<gene>
    <name evidence="1" type="ORF">METZ01_LOCUS359781</name>
</gene>
<dbReference type="Gene3D" id="2.60.120.10">
    <property type="entry name" value="Jelly Rolls"/>
    <property type="match status" value="1"/>
</dbReference>
<protein>
    <submittedName>
        <fullName evidence="1">Uncharacterized protein</fullName>
    </submittedName>
</protein>
<reference evidence="1" key="1">
    <citation type="submission" date="2018-05" db="EMBL/GenBank/DDBJ databases">
        <authorList>
            <person name="Lanie J.A."/>
            <person name="Ng W.-L."/>
            <person name="Kazmierczak K.M."/>
            <person name="Andrzejewski T.M."/>
            <person name="Davidsen T.M."/>
            <person name="Wayne K.J."/>
            <person name="Tettelin H."/>
            <person name="Glass J.I."/>
            <person name="Rusch D."/>
            <person name="Podicherti R."/>
            <person name="Tsui H.-C.T."/>
            <person name="Winkler M.E."/>
        </authorList>
    </citation>
    <scope>NUCLEOTIDE SEQUENCE</scope>
</reference>
<name>A0A382SCH6_9ZZZZ</name>
<proteinExistence type="predicted"/>
<dbReference type="EMBL" id="UINC01127661">
    <property type="protein sequence ID" value="SVD06927.1"/>
    <property type="molecule type" value="Genomic_DNA"/>
</dbReference>
<accession>A0A382SCH6</accession>